<dbReference type="EMBL" id="BMQM01000024">
    <property type="protein sequence ID" value="GGR66593.1"/>
    <property type="molecule type" value="Genomic_DNA"/>
</dbReference>
<dbReference type="RefSeq" id="WP_229777971.1">
    <property type="nucleotide sequence ID" value="NZ_BMQM01000024.1"/>
</dbReference>
<accession>A0ABQ2RVP6</accession>
<name>A0ABQ2RVP6_9DEIO</name>
<gene>
    <name evidence="1" type="ORF">GCM10008959_31000</name>
</gene>
<sequence length="189" mass="19779">MNAVASSLHDSRPHAPHGVGRTVALMLKLLPALLALTLVGCRPGAQAGSGAAGGQSAGGEDLVARVLFTATGSFDAQSQDKARVPGGLRRAAWREKVPFDARQVTIQYDSDARPMTWMLEIQGPGFTARDLAGPDARAVQTDQGPGLRPAAGSRLRDTVIITRSGDLKVLTRSYATQVEPALLGAFAQP</sequence>
<comment type="caution">
    <text evidence="1">The sequence shown here is derived from an EMBL/GenBank/DDBJ whole genome shotgun (WGS) entry which is preliminary data.</text>
</comment>
<protein>
    <submittedName>
        <fullName evidence="1">Uncharacterized protein</fullName>
    </submittedName>
</protein>
<evidence type="ECO:0000313" key="2">
    <source>
        <dbReference type="Proteomes" id="UP000634308"/>
    </source>
</evidence>
<evidence type="ECO:0000313" key="1">
    <source>
        <dbReference type="EMBL" id="GGR66593.1"/>
    </source>
</evidence>
<reference evidence="2" key="1">
    <citation type="journal article" date="2019" name="Int. J. Syst. Evol. Microbiol.">
        <title>The Global Catalogue of Microorganisms (GCM) 10K type strain sequencing project: providing services to taxonomists for standard genome sequencing and annotation.</title>
        <authorList>
            <consortium name="The Broad Institute Genomics Platform"/>
            <consortium name="The Broad Institute Genome Sequencing Center for Infectious Disease"/>
            <person name="Wu L."/>
            <person name="Ma J."/>
        </authorList>
    </citation>
    <scope>NUCLEOTIDE SEQUENCE [LARGE SCALE GENOMIC DNA]</scope>
    <source>
        <strain evidence="2">JCM 31404</strain>
    </source>
</reference>
<dbReference type="Proteomes" id="UP000634308">
    <property type="component" value="Unassembled WGS sequence"/>
</dbReference>
<proteinExistence type="predicted"/>
<organism evidence="1 2">
    <name type="scientific">Deinococcus seoulensis</name>
    <dbReference type="NCBI Taxonomy" id="1837379"/>
    <lineage>
        <taxon>Bacteria</taxon>
        <taxon>Thermotogati</taxon>
        <taxon>Deinococcota</taxon>
        <taxon>Deinococci</taxon>
        <taxon>Deinococcales</taxon>
        <taxon>Deinococcaceae</taxon>
        <taxon>Deinococcus</taxon>
    </lineage>
</organism>
<keyword evidence="2" id="KW-1185">Reference proteome</keyword>